<dbReference type="Proteomes" id="UP000191112">
    <property type="component" value="Unassembled WGS sequence"/>
</dbReference>
<accession>A0A1T5GI27</accession>
<dbReference type="InterPro" id="IPR016181">
    <property type="entry name" value="Acyl_CoA_acyltransferase"/>
</dbReference>
<dbReference type="STRING" id="619805.SAMN05660477_02851"/>
<organism evidence="2 3">
    <name type="scientific">Soonwooa buanensis</name>
    <dbReference type="NCBI Taxonomy" id="619805"/>
    <lineage>
        <taxon>Bacteria</taxon>
        <taxon>Pseudomonadati</taxon>
        <taxon>Bacteroidota</taxon>
        <taxon>Flavobacteriia</taxon>
        <taxon>Flavobacteriales</taxon>
        <taxon>Weeksellaceae</taxon>
        <taxon>Chryseobacterium group</taxon>
        <taxon>Soonwooa</taxon>
    </lineage>
</organism>
<dbReference type="AlphaFoldDB" id="A0A1T5GI27"/>
<dbReference type="PANTHER" id="PTHR43610:SF1">
    <property type="entry name" value="N-ACETYLTRANSFERASE DOMAIN-CONTAINING PROTEIN"/>
    <property type="match status" value="1"/>
</dbReference>
<feature type="domain" description="N-acetyltransferase" evidence="1">
    <location>
        <begin position="14"/>
        <end position="146"/>
    </location>
</feature>
<dbReference type="SUPFAM" id="SSF55729">
    <property type="entry name" value="Acyl-CoA N-acyltransferases (Nat)"/>
    <property type="match status" value="1"/>
</dbReference>
<dbReference type="RefSeq" id="WP_079668045.1">
    <property type="nucleotide sequence ID" value="NZ_FUYZ01000012.1"/>
</dbReference>
<dbReference type="InterPro" id="IPR000182">
    <property type="entry name" value="GNAT_dom"/>
</dbReference>
<dbReference type="OrthoDB" id="9795199at2"/>
<gene>
    <name evidence="2" type="ORF">SAMN05660477_02851</name>
</gene>
<evidence type="ECO:0000313" key="2">
    <source>
        <dbReference type="EMBL" id="SKC07977.1"/>
    </source>
</evidence>
<keyword evidence="2" id="KW-0808">Transferase</keyword>
<dbReference type="PANTHER" id="PTHR43610">
    <property type="entry name" value="BLL6696 PROTEIN"/>
    <property type="match status" value="1"/>
</dbReference>
<sequence length="176" mass="20666">MEFSLQPRLENDFLILEPLQKEDFEALYKVASEKEVWAQHPNPDRYKREVFQNFFEGAIQSGGAFKIYDKNSGELAGSSRFYDYNDADNSILIGYTFYGTNFWGTGLNHKAKRIMMDYIFQYVDKVIFHIGAENLRSQISISRLGAEKFDEQLVEYFGESPKLNFIYQIKKENYLK</sequence>
<dbReference type="Pfam" id="PF13302">
    <property type="entry name" value="Acetyltransf_3"/>
    <property type="match status" value="1"/>
</dbReference>
<dbReference type="EMBL" id="FUYZ01000012">
    <property type="protein sequence ID" value="SKC07977.1"/>
    <property type="molecule type" value="Genomic_DNA"/>
</dbReference>
<reference evidence="2 3" key="1">
    <citation type="submission" date="2017-02" db="EMBL/GenBank/DDBJ databases">
        <authorList>
            <person name="Peterson S.W."/>
        </authorList>
    </citation>
    <scope>NUCLEOTIDE SEQUENCE [LARGE SCALE GENOMIC DNA]</scope>
    <source>
        <strain evidence="2 3">DSM 22323</strain>
    </source>
</reference>
<evidence type="ECO:0000313" key="3">
    <source>
        <dbReference type="Proteomes" id="UP000191112"/>
    </source>
</evidence>
<evidence type="ECO:0000259" key="1">
    <source>
        <dbReference type="Pfam" id="PF13302"/>
    </source>
</evidence>
<proteinExistence type="predicted"/>
<dbReference type="Gene3D" id="3.40.630.30">
    <property type="match status" value="1"/>
</dbReference>
<protein>
    <submittedName>
        <fullName evidence="2">Protein N-acetyltransferase, RimJ/RimL family</fullName>
    </submittedName>
</protein>
<dbReference type="GO" id="GO:0016747">
    <property type="term" value="F:acyltransferase activity, transferring groups other than amino-acyl groups"/>
    <property type="evidence" value="ECO:0007669"/>
    <property type="project" value="InterPro"/>
</dbReference>
<keyword evidence="3" id="KW-1185">Reference proteome</keyword>
<name>A0A1T5GI27_9FLAO</name>